<keyword evidence="5" id="KW-1185">Reference proteome</keyword>
<dbReference type="InterPro" id="IPR027417">
    <property type="entry name" value="P-loop_NTPase"/>
</dbReference>
<dbReference type="Proteomes" id="UP000477311">
    <property type="component" value="Unassembled WGS sequence"/>
</dbReference>
<evidence type="ECO:0000313" key="4">
    <source>
        <dbReference type="EMBL" id="NGO38772.1"/>
    </source>
</evidence>
<reference evidence="4 5" key="1">
    <citation type="submission" date="2020-02" db="EMBL/GenBank/DDBJ databases">
        <title>Draft genome sequence of Limisphaera ngatamarikiensis NGM72.4T, a thermophilic Verrucomicrobia grouped in subdivision 3.</title>
        <authorList>
            <person name="Carere C.R."/>
            <person name="Steen J."/>
            <person name="Hugenholtz P."/>
            <person name="Stott M.B."/>
        </authorList>
    </citation>
    <scope>NUCLEOTIDE SEQUENCE [LARGE SCALE GENOMIC DNA]</scope>
    <source>
        <strain evidence="4 5">NGM72.4</strain>
    </source>
</reference>
<keyword evidence="2" id="KW-0342">GTP-binding</keyword>
<dbReference type="Gene3D" id="3.40.50.300">
    <property type="entry name" value="P-loop containing nucleotide triphosphate hydrolases"/>
    <property type="match status" value="1"/>
</dbReference>
<name>A0A6M1RVG6_9BACT</name>
<dbReference type="SUPFAM" id="SSF52540">
    <property type="entry name" value="P-loop containing nucleoside triphosphate hydrolases"/>
    <property type="match status" value="1"/>
</dbReference>
<evidence type="ECO:0000256" key="2">
    <source>
        <dbReference type="ARBA" id="ARBA00023134"/>
    </source>
</evidence>
<dbReference type="InterPro" id="IPR000897">
    <property type="entry name" value="SRP54_GTPase_dom"/>
</dbReference>
<keyword evidence="1" id="KW-0547">Nucleotide-binding</keyword>
<protein>
    <recommendedName>
        <fullName evidence="3">SRP54-type proteins GTP-binding domain-containing protein</fullName>
    </recommendedName>
</protein>
<sequence>MKLVTFTASTAAEALARVHDELGPDAVVVNVRRVPVQGLARLWQRQGPIEVVAFAPDSRDRHRQALEQAADAYVPYGDAPDSSAAVSGPHTRRWRSLAWLESMGLWPEYVNRLEAAVTACYGSDPPGLPAEEWQVVRNVLAGFWRPASTPAPSRAGVHVFIGPPGSGKTTVLCKWLTQCVLAEEQPAQVWRLDGHTANTAEFLSLHCEMLGVPVERFPKNEPGESDLVFVDLPGVDPHDPAALTALRRQLRELPRARIHLVLNAAYETTLLFDQWATFSTCGAADLIFTHLDEERRRVKLWNFVLGTGCTISFLSAGQKIPGEFRPAASELLFPRPANACM</sequence>
<proteinExistence type="predicted"/>
<feature type="domain" description="SRP54-type proteins GTP-binding" evidence="3">
    <location>
        <begin position="155"/>
        <end position="334"/>
    </location>
</feature>
<organism evidence="4 5">
    <name type="scientific">Limisphaera ngatamarikiensis</name>
    <dbReference type="NCBI Taxonomy" id="1324935"/>
    <lineage>
        <taxon>Bacteria</taxon>
        <taxon>Pseudomonadati</taxon>
        <taxon>Verrucomicrobiota</taxon>
        <taxon>Verrucomicrobiia</taxon>
        <taxon>Limisphaerales</taxon>
        <taxon>Limisphaeraceae</taxon>
        <taxon>Limisphaera</taxon>
    </lineage>
</organism>
<evidence type="ECO:0000256" key="1">
    <source>
        <dbReference type="ARBA" id="ARBA00022741"/>
    </source>
</evidence>
<dbReference type="EMBL" id="JAAKYA010000029">
    <property type="protein sequence ID" value="NGO38772.1"/>
    <property type="molecule type" value="Genomic_DNA"/>
</dbReference>
<dbReference type="SMART" id="SM00962">
    <property type="entry name" value="SRP54"/>
    <property type="match status" value="1"/>
</dbReference>
<dbReference type="RefSeq" id="WP_165106417.1">
    <property type="nucleotide sequence ID" value="NZ_JAAKYA010000029.1"/>
</dbReference>
<dbReference type="GO" id="GO:0005525">
    <property type="term" value="F:GTP binding"/>
    <property type="evidence" value="ECO:0007669"/>
    <property type="project" value="UniProtKB-KW"/>
</dbReference>
<accession>A0A6M1RVG6</accession>
<evidence type="ECO:0000259" key="3">
    <source>
        <dbReference type="SMART" id="SM00962"/>
    </source>
</evidence>
<comment type="caution">
    <text evidence="4">The sequence shown here is derived from an EMBL/GenBank/DDBJ whole genome shotgun (WGS) entry which is preliminary data.</text>
</comment>
<dbReference type="GO" id="GO:0006614">
    <property type="term" value="P:SRP-dependent cotranslational protein targeting to membrane"/>
    <property type="evidence" value="ECO:0007669"/>
    <property type="project" value="InterPro"/>
</dbReference>
<evidence type="ECO:0000313" key="5">
    <source>
        <dbReference type="Proteomes" id="UP000477311"/>
    </source>
</evidence>
<gene>
    <name evidence="4" type="ORF">G4L39_05100</name>
</gene>
<dbReference type="Pfam" id="PF00448">
    <property type="entry name" value="SRP54"/>
    <property type="match status" value="1"/>
</dbReference>
<dbReference type="AlphaFoldDB" id="A0A6M1RVG6"/>